<comment type="caution">
    <text evidence="1">The sequence shown here is derived from an EMBL/GenBank/DDBJ whole genome shotgun (WGS) entry which is preliminary data.</text>
</comment>
<proteinExistence type="predicted"/>
<protein>
    <submittedName>
        <fullName evidence="1">Uncharacterized protein</fullName>
    </submittedName>
</protein>
<organism evidence="1 2">
    <name type="scientific">Rhodopirellula sallentina SM41</name>
    <dbReference type="NCBI Taxonomy" id="1263870"/>
    <lineage>
        <taxon>Bacteria</taxon>
        <taxon>Pseudomonadati</taxon>
        <taxon>Planctomycetota</taxon>
        <taxon>Planctomycetia</taxon>
        <taxon>Pirellulales</taxon>
        <taxon>Pirellulaceae</taxon>
        <taxon>Rhodopirellula</taxon>
    </lineage>
</organism>
<gene>
    <name evidence="1" type="ORF">RSSM_04662</name>
</gene>
<sequence>MTTKLASLAAGRQRRFYQNHRRVRRWPFCIGASGRRKIEHPDAFAFSLGN</sequence>
<keyword evidence="2" id="KW-1185">Reference proteome</keyword>
<evidence type="ECO:0000313" key="2">
    <source>
        <dbReference type="Proteomes" id="UP000011885"/>
    </source>
</evidence>
<reference evidence="1 2" key="1">
    <citation type="journal article" date="2013" name="Mar. Genomics">
        <title>Expression of sulfatases in Rhodopirellula baltica and the diversity of sulfatases in the genus Rhodopirellula.</title>
        <authorList>
            <person name="Wegner C.E."/>
            <person name="Richter-Heitmann T."/>
            <person name="Klindworth A."/>
            <person name="Klockow C."/>
            <person name="Richter M."/>
            <person name="Achstetter T."/>
            <person name="Glockner F.O."/>
            <person name="Harder J."/>
        </authorList>
    </citation>
    <scope>NUCLEOTIDE SEQUENCE [LARGE SCALE GENOMIC DNA]</scope>
    <source>
        <strain evidence="1 2">SM41</strain>
    </source>
</reference>
<dbReference type="Proteomes" id="UP000011885">
    <property type="component" value="Unassembled WGS sequence"/>
</dbReference>
<name>M5TXK1_9BACT</name>
<accession>M5TXK1</accession>
<dbReference type="EMBL" id="ANOH01000319">
    <property type="protein sequence ID" value="EMI53915.1"/>
    <property type="molecule type" value="Genomic_DNA"/>
</dbReference>
<evidence type="ECO:0000313" key="1">
    <source>
        <dbReference type="EMBL" id="EMI53915.1"/>
    </source>
</evidence>
<dbReference type="AlphaFoldDB" id="M5TXK1"/>